<keyword evidence="3" id="KW-1185">Reference proteome</keyword>
<dbReference type="AlphaFoldDB" id="A0AAD9HAL6"/>
<proteinExistence type="predicted"/>
<dbReference type="Proteomes" id="UP001232148">
    <property type="component" value="Unassembled WGS sequence"/>
</dbReference>
<gene>
    <name evidence="2" type="ORF">LX32DRAFT_643644</name>
</gene>
<accession>A0AAD9HAL6</accession>
<organism evidence="2 3">
    <name type="scientific">Colletotrichum zoysiae</name>
    <dbReference type="NCBI Taxonomy" id="1216348"/>
    <lineage>
        <taxon>Eukaryota</taxon>
        <taxon>Fungi</taxon>
        <taxon>Dikarya</taxon>
        <taxon>Ascomycota</taxon>
        <taxon>Pezizomycotina</taxon>
        <taxon>Sordariomycetes</taxon>
        <taxon>Hypocreomycetidae</taxon>
        <taxon>Glomerellales</taxon>
        <taxon>Glomerellaceae</taxon>
        <taxon>Colletotrichum</taxon>
        <taxon>Colletotrichum graminicola species complex</taxon>
    </lineage>
</organism>
<name>A0AAD9HAL6_9PEZI</name>
<comment type="caution">
    <text evidence="2">The sequence shown here is derived from an EMBL/GenBank/DDBJ whole genome shotgun (WGS) entry which is preliminary data.</text>
</comment>
<evidence type="ECO:0000313" key="3">
    <source>
        <dbReference type="Proteomes" id="UP001232148"/>
    </source>
</evidence>
<evidence type="ECO:0000256" key="1">
    <source>
        <dbReference type="SAM" id="MobiDB-lite"/>
    </source>
</evidence>
<feature type="compositionally biased region" description="Basic and acidic residues" evidence="1">
    <location>
        <begin position="61"/>
        <end position="77"/>
    </location>
</feature>
<evidence type="ECO:0000313" key="2">
    <source>
        <dbReference type="EMBL" id="KAK2024442.1"/>
    </source>
</evidence>
<feature type="region of interest" description="Disordered" evidence="1">
    <location>
        <begin position="53"/>
        <end position="77"/>
    </location>
</feature>
<sequence length="159" mass="17603">MYVASTHVQVGDFRCPTALPSAGGRWMIASTLPRLVGWLAGWHDRVSPLILRSSSTSGKQNKRDRSVRHETYERGREERVRSDALVVSGVPQLSAESLLEEDCRMATCPASTDRPRPRQFHSLFSGPAFCNIPLGPHATAWSQVAARSMPVCRYVVVGR</sequence>
<protein>
    <submittedName>
        <fullName evidence="2">Uncharacterized protein</fullName>
    </submittedName>
</protein>
<reference evidence="2" key="1">
    <citation type="submission" date="2021-06" db="EMBL/GenBank/DDBJ databases">
        <title>Comparative genomics, transcriptomics and evolutionary studies reveal genomic signatures of adaptation to plant cell wall in hemibiotrophic fungi.</title>
        <authorList>
            <consortium name="DOE Joint Genome Institute"/>
            <person name="Baroncelli R."/>
            <person name="Diaz J.F."/>
            <person name="Benocci T."/>
            <person name="Peng M."/>
            <person name="Battaglia E."/>
            <person name="Haridas S."/>
            <person name="Andreopoulos W."/>
            <person name="Labutti K."/>
            <person name="Pangilinan J."/>
            <person name="Floch G.L."/>
            <person name="Makela M.R."/>
            <person name="Henrissat B."/>
            <person name="Grigoriev I.V."/>
            <person name="Crouch J.A."/>
            <person name="De Vries R.P."/>
            <person name="Sukno S.A."/>
            <person name="Thon M.R."/>
        </authorList>
    </citation>
    <scope>NUCLEOTIDE SEQUENCE</scope>
    <source>
        <strain evidence="2">MAFF235873</strain>
    </source>
</reference>
<dbReference type="EMBL" id="MU842965">
    <property type="protein sequence ID" value="KAK2024442.1"/>
    <property type="molecule type" value="Genomic_DNA"/>
</dbReference>